<organism evidence="1 2">
    <name type="scientific">Phyllosticta citriasiana</name>
    <dbReference type="NCBI Taxonomy" id="595635"/>
    <lineage>
        <taxon>Eukaryota</taxon>
        <taxon>Fungi</taxon>
        <taxon>Dikarya</taxon>
        <taxon>Ascomycota</taxon>
        <taxon>Pezizomycotina</taxon>
        <taxon>Dothideomycetes</taxon>
        <taxon>Dothideomycetes incertae sedis</taxon>
        <taxon>Botryosphaeriales</taxon>
        <taxon>Phyllostictaceae</taxon>
        <taxon>Phyllosticta</taxon>
    </lineage>
</organism>
<evidence type="ECO:0000313" key="1">
    <source>
        <dbReference type="EMBL" id="KAK7524658.1"/>
    </source>
</evidence>
<dbReference type="EMBL" id="JBBPHU010000001">
    <property type="protein sequence ID" value="KAK7524658.1"/>
    <property type="molecule type" value="Genomic_DNA"/>
</dbReference>
<gene>
    <name evidence="1" type="ORF">IWZ03DRAFT_392070</name>
</gene>
<dbReference type="InterPro" id="IPR054208">
    <property type="entry name" value="DUF6914"/>
</dbReference>
<proteinExistence type="predicted"/>
<accession>A0ABR1L0N2</accession>
<name>A0ABR1L0N2_9PEZI</name>
<comment type="caution">
    <text evidence="1">The sequence shown here is derived from an EMBL/GenBank/DDBJ whole genome shotgun (WGS) entry which is preliminary data.</text>
</comment>
<protein>
    <submittedName>
        <fullName evidence="1">Uncharacterized protein</fullName>
    </submittedName>
</protein>
<reference evidence="1 2" key="1">
    <citation type="submission" date="2024-04" db="EMBL/GenBank/DDBJ databases">
        <title>Phyllosticta paracitricarpa is synonymous to the EU quarantine fungus P. citricarpa based on phylogenomic analyses.</title>
        <authorList>
            <consortium name="Lawrence Berkeley National Laboratory"/>
            <person name="Van Ingen-Buijs V.A."/>
            <person name="Van Westerhoven A.C."/>
            <person name="Haridas S."/>
            <person name="Skiadas P."/>
            <person name="Martin F."/>
            <person name="Groenewald J.Z."/>
            <person name="Crous P.W."/>
            <person name="Seidl M.F."/>
        </authorList>
    </citation>
    <scope>NUCLEOTIDE SEQUENCE [LARGE SCALE GENOMIC DNA]</scope>
    <source>
        <strain evidence="1 2">CBS 123371</strain>
    </source>
</reference>
<keyword evidence="2" id="KW-1185">Reference proteome</keyword>
<evidence type="ECO:0000313" key="2">
    <source>
        <dbReference type="Proteomes" id="UP001363622"/>
    </source>
</evidence>
<sequence length="181" mass="20760">MPGHKDRLYVALYLRGASAPKMPGGEDKYHWALLVGPKAESRTSKGIRYHAKQVSNPKTRRMEWQLEERSTMILATNALLVRIMIGKVEKKNRLVELIRGTPIRPNQNGWNCVEWVKEALLSIQTDGKAIGTSVLDWKQVRDGALLFCERKKNQHRFDGKGEFDMEKAATYDLIEQRETIP</sequence>
<dbReference type="Proteomes" id="UP001363622">
    <property type="component" value="Unassembled WGS sequence"/>
</dbReference>
<dbReference type="Pfam" id="PF21858">
    <property type="entry name" value="DUF6914"/>
    <property type="match status" value="1"/>
</dbReference>